<dbReference type="EMBL" id="CP017637">
    <property type="protein sequence ID" value="APG11868.1"/>
    <property type="molecule type" value="Genomic_DNA"/>
</dbReference>
<name>A0A1L3FF01_BRAJP</name>
<dbReference type="AlphaFoldDB" id="A0A1L3FF01"/>
<organism evidence="1 2">
    <name type="scientific">Bradyrhizobium japonicum</name>
    <dbReference type="NCBI Taxonomy" id="375"/>
    <lineage>
        <taxon>Bacteria</taxon>
        <taxon>Pseudomonadati</taxon>
        <taxon>Pseudomonadota</taxon>
        <taxon>Alphaproteobacteria</taxon>
        <taxon>Hyphomicrobiales</taxon>
        <taxon>Nitrobacteraceae</taxon>
        <taxon>Bradyrhizobium</taxon>
    </lineage>
</organism>
<proteinExistence type="predicted"/>
<accession>A0A1L3FF01</accession>
<dbReference type="Proteomes" id="UP000181962">
    <property type="component" value="Chromosome"/>
</dbReference>
<sequence>MLFMAVQRRLPQLSNARSRCSIAACRGIRRRAAIIGIRAPATGCAIPTAISVPKTRRRCRDTIRARGLTMECAGVRCHAGTALTSISATVSATPTARFHYNSRTGQKIIIGGTERRAVRRTAEFALDQCALDELAAEPAQRHD</sequence>
<reference evidence="1 2" key="1">
    <citation type="submission" date="2016-11" db="EMBL/GenBank/DDBJ databases">
        <title>Complete Genome Sequence of Bradyrhizobium sp. strain J5, an isolated from soybean nodule in Hokkaido.</title>
        <authorList>
            <person name="Kanehara K."/>
        </authorList>
    </citation>
    <scope>NUCLEOTIDE SEQUENCE [LARGE SCALE GENOMIC DNA]</scope>
    <source>
        <strain evidence="1 2">J5</strain>
    </source>
</reference>
<gene>
    <name evidence="1" type="ORF">BKD09_26370</name>
</gene>
<protein>
    <submittedName>
        <fullName evidence="1">Uncharacterized protein</fullName>
    </submittedName>
</protein>
<evidence type="ECO:0000313" key="1">
    <source>
        <dbReference type="EMBL" id="APG11868.1"/>
    </source>
</evidence>
<evidence type="ECO:0000313" key="2">
    <source>
        <dbReference type="Proteomes" id="UP000181962"/>
    </source>
</evidence>